<sequence length="127" mass="14356">MKAVNETGSSSKDKRKLWQGSEGPRGFWWKSRSGGGTVLGKLSEVKCRIRRTDREKKLLVYVGRGKTGHGKRNVDQKESASLRPRGRCHFTCSTMHGLTRKPITSAVPMKSTRRVFPNRSHFRANVT</sequence>
<dbReference type="HOGENOM" id="CLU_1970343_0_0_1"/>
<feature type="region of interest" description="Disordered" evidence="1">
    <location>
        <begin position="64"/>
        <end position="83"/>
    </location>
</feature>
<name>E9DE58_COCPS</name>
<proteinExistence type="predicted"/>
<gene>
    <name evidence="2" type="ORF">CPSG_07849</name>
</gene>
<dbReference type="Proteomes" id="UP000002497">
    <property type="component" value="Unassembled WGS sequence"/>
</dbReference>
<accession>E9DE58</accession>
<keyword evidence="3" id="KW-1185">Reference proteome</keyword>
<protein>
    <submittedName>
        <fullName evidence="2">Uncharacterized protein</fullName>
    </submittedName>
</protein>
<reference evidence="3" key="1">
    <citation type="journal article" date="2010" name="Genome Res.">
        <title>Population genomic sequencing of Coccidioides fungi reveals recent hybridization and transposon control.</title>
        <authorList>
            <person name="Neafsey D.E."/>
            <person name="Barker B.M."/>
            <person name="Sharpton T.J."/>
            <person name="Stajich J.E."/>
            <person name="Park D.J."/>
            <person name="Whiston E."/>
            <person name="Hung C.-Y."/>
            <person name="McMahan C."/>
            <person name="White J."/>
            <person name="Sykes S."/>
            <person name="Heiman D."/>
            <person name="Young S."/>
            <person name="Zeng Q."/>
            <person name="Abouelleil A."/>
            <person name="Aftuck L."/>
            <person name="Bessette D."/>
            <person name="Brown A."/>
            <person name="FitzGerald M."/>
            <person name="Lui A."/>
            <person name="Macdonald J.P."/>
            <person name="Priest M."/>
            <person name="Orbach M.J."/>
            <person name="Galgiani J.N."/>
            <person name="Kirkland T.N."/>
            <person name="Cole G.T."/>
            <person name="Birren B.W."/>
            <person name="Henn M.R."/>
            <person name="Taylor J.W."/>
            <person name="Rounsley S.D."/>
        </authorList>
    </citation>
    <scope>NUCLEOTIDE SEQUENCE [LARGE SCALE GENOMIC DNA]</scope>
    <source>
        <strain evidence="3">RMSCC 757 / Silveira</strain>
    </source>
</reference>
<evidence type="ECO:0000313" key="2">
    <source>
        <dbReference type="EMBL" id="EFW15412.1"/>
    </source>
</evidence>
<dbReference type="EMBL" id="GL636501">
    <property type="protein sequence ID" value="EFW15412.1"/>
    <property type="molecule type" value="Genomic_DNA"/>
</dbReference>
<evidence type="ECO:0000313" key="3">
    <source>
        <dbReference type="Proteomes" id="UP000002497"/>
    </source>
</evidence>
<organism evidence="3">
    <name type="scientific">Coccidioides posadasii (strain RMSCC 757 / Silveira)</name>
    <name type="common">Valley fever fungus</name>
    <dbReference type="NCBI Taxonomy" id="443226"/>
    <lineage>
        <taxon>Eukaryota</taxon>
        <taxon>Fungi</taxon>
        <taxon>Dikarya</taxon>
        <taxon>Ascomycota</taxon>
        <taxon>Pezizomycotina</taxon>
        <taxon>Eurotiomycetes</taxon>
        <taxon>Eurotiomycetidae</taxon>
        <taxon>Onygenales</taxon>
        <taxon>Onygenaceae</taxon>
        <taxon>Coccidioides</taxon>
    </lineage>
</organism>
<feature type="region of interest" description="Disordered" evidence="1">
    <location>
        <begin position="1"/>
        <end position="30"/>
    </location>
</feature>
<reference evidence="3" key="2">
    <citation type="submission" date="2010-03" db="EMBL/GenBank/DDBJ databases">
        <title>The genome sequence of Coccidioides posadasii strain Silveira.</title>
        <authorList>
            <consortium name="The Broad Institute Genome Sequencing Center for Infectious Disease"/>
            <person name="Neafsey D."/>
            <person name="Orbach M."/>
            <person name="Henn M.R."/>
            <person name="Cole G.T."/>
            <person name="Galgiani J."/>
            <person name="Gardner M.J."/>
            <person name="Kirkland T.N."/>
            <person name="Taylor J.W."/>
            <person name="Young S.K."/>
            <person name="Zeng Q."/>
            <person name="Koehrsen M."/>
            <person name="Alvarado L."/>
            <person name="Berlin A."/>
            <person name="Borenstein D."/>
            <person name="Chapman S.B."/>
            <person name="Chen Z."/>
            <person name="Engels R."/>
            <person name="Freedman E."/>
            <person name="Gellesch M."/>
            <person name="Goldberg J."/>
            <person name="Griggs A."/>
            <person name="Gujja S."/>
            <person name="Heilman E."/>
            <person name="Heiman D."/>
            <person name="Howarth C."/>
            <person name="Jen D."/>
            <person name="Larson L."/>
            <person name="Mehta T."/>
            <person name="Neiman D."/>
            <person name="Park D."/>
            <person name="Pearson M."/>
            <person name="Richards J."/>
            <person name="Roberts A."/>
            <person name="Saif S."/>
            <person name="Shea T."/>
            <person name="Shenoy N."/>
            <person name="Sisk P."/>
            <person name="Stolte C."/>
            <person name="Sykes S."/>
            <person name="Walk T."/>
            <person name="White J."/>
            <person name="Yandava C."/>
            <person name="Haas B."/>
            <person name="Nusbaum C."/>
            <person name="Birren B."/>
        </authorList>
    </citation>
    <scope>NUCLEOTIDE SEQUENCE [LARGE SCALE GENOMIC DNA]</scope>
    <source>
        <strain evidence="3">RMSCC 757 / Silveira</strain>
    </source>
</reference>
<feature type="compositionally biased region" description="Polar residues" evidence="1">
    <location>
        <begin position="1"/>
        <end position="10"/>
    </location>
</feature>
<evidence type="ECO:0000256" key="1">
    <source>
        <dbReference type="SAM" id="MobiDB-lite"/>
    </source>
</evidence>
<dbReference type="AlphaFoldDB" id="E9DE58"/>
<dbReference type="VEuPathDB" id="FungiDB:CPSG_07849"/>